<evidence type="ECO:0000256" key="1">
    <source>
        <dbReference type="SAM" id="MobiDB-lite"/>
    </source>
</evidence>
<dbReference type="InterPro" id="IPR058888">
    <property type="entry name" value="LLG1-like"/>
</dbReference>
<dbReference type="InterPro" id="IPR039307">
    <property type="entry name" value="LORELEI-like"/>
</dbReference>
<proteinExistence type="predicted"/>
<gene>
    <name evidence="4" type="ORF">LTRI10_LOCUS46299</name>
</gene>
<feature type="domain" description="GPI-anchored protein LLG1-like" evidence="3">
    <location>
        <begin position="69"/>
        <end position="142"/>
    </location>
</feature>
<dbReference type="Proteomes" id="UP001497516">
    <property type="component" value="Chromosome 8"/>
</dbReference>
<dbReference type="AlphaFoldDB" id="A0AAV2G8R9"/>
<feature type="chain" id="PRO_5043438585" description="GPI-anchored protein LLG1-like domain-containing protein" evidence="2">
    <location>
        <begin position="26"/>
        <end position="178"/>
    </location>
</feature>
<dbReference type="PANTHER" id="PTHR31533">
    <property type="entry name" value="GPI-ANCHORED PROTEIN LLG1-RELATED-RELATED"/>
    <property type="match status" value="1"/>
</dbReference>
<organism evidence="4 5">
    <name type="scientific">Linum trigynum</name>
    <dbReference type="NCBI Taxonomy" id="586398"/>
    <lineage>
        <taxon>Eukaryota</taxon>
        <taxon>Viridiplantae</taxon>
        <taxon>Streptophyta</taxon>
        <taxon>Embryophyta</taxon>
        <taxon>Tracheophyta</taxon>
        <taxon>Spermatophyta</taxon>
        <taxon>Magnoliopsida</taxon>
        <taxon>eudicotyledons</taxon>
        <taxon>Gunneridae</taxon>
        <taxon>Pentapetalae</taxon>
        <taxon>rosids</taxon>
        <taxon>fabids</taxon>
        <taxon>Malpighiales</taxon>
        <taxon>Linaceae</taxon>
        <taxon>Linum</taxon>
    </lineage>
</organism>
<keyword evidence="2" id="KW-0732">Signal</keyword>
<protein>
    <recommendedName>
        <fullName evidence="3">GPI-anchored protein LLG1-like domain-containing protein</fullName>
    </recommendedName>
</protein>
<accession>A0AAV2G8R9</accession>
<name>A0AAV2G8R9_9ROSI</name>
<reference evidence="4 5" key="1">
    <citation type="submission" date="2024-04" db="EMBL/GenBank/DDBJ databases">
        <authorList>
            <person name="Fracassetti M."/>
        </authorList>
    </citation>
    <scope>NUCLEOTIDE SEQUENCE [LARGE SCALE GENOMIC DNA]</scope>
</reference>
<evidence type="ECO:0000256" key="2">
    <source>
        <dbReference type="SAM" id="SignalP"/>
    </source>
</evidence>
<keyword evidence="5" id="KW-1185">Reference proteome</keyword>
<evidence type="ECO:0000313" key="4">
    <source>
        <dbReference type="EMBL" id="CAL1406582.1"/>
    </source>
</evidence>
<evidence type="ECO:0000259" key="3">
    <source>
        <dbReference type="Pfam" id="PF26578"/>
    </source>
</evidence>
<evidence type="ECO:0000313" key="5">
    <source>
        <dbReference type="Proteomes" id="UP001497516"/>
    </source>
</evidence>
<sequence length="178" mass="19427">MGGNTALLCAAAACFILLQLQPVSSHFISSDALEANNRTDHPGRSTLQQDQKDVNPIEAIVNKAPCNKVNFDAISYKPLRDECKPPYPVGQCCDALKKQACPYTDAINDDKTVCALDLFWNINKWYPAGWFLHHCKEGPHGIRCGPDDYKHKTSAAAPSPKSDDAATGSDKKGSDHKN</sequence>
<dbReference type="EMBL" id="OZ034821">
    <property type="protein sequence ID" value="CAL1406582.1"/>
    <property type="molecule type" value="Genomic_DNA"/>
</dbReference>
<feature type="compositionally biased region" description="Basic and acidic residues" evidence="1">
    <location>
        <begin position="161"/>
        <end position="178"/>
    </location>
</feature>
<feature type="region of interest" description="Disordered" evidence="1">
    <location>
        <begin position="147"/>
        <end position="178"/>
    </location>
</feature>
<feature type="signal peptide" evidence="2">
    <location>
        <begin position="1"/>
        <end position="25"/>
    </location>
</feature>
<dbReference type="PANTHER" id="PTHR31533:SF37">
    <property type="entry name" value="OS04G0500300 PROTEIN"/>
    <property type="match status" value="1"/>
</dbReference>
<dbReference type="Pfam" id="PF26578">
    <property type="entry name" value="LLG1"/>
    <property type="match status" value="1"/>
</dbReference>